<proteinExistence type="predicted"/>
<evidence type="ECO:0000313" key="1">
    <source>
        <dbReference type="EMBL" id="KKL62347.1"/>
    </source>
</evidence>
<comment type="caution">
    <text evidence="1">The sequence shown here is derived from an EMBL/GenBank/DDBJ whole genome shotgun (WGS) entry which is preliminary data.</text>
</comment>
<protein>
    <submittedName>
        <fullName evidence="1">Uncharacterized protein</fullName>
    </submittedName>
</protein>
<dbReference type="AlphaFoldDB" id="A0A0F9GGQ8"/>
<feature type="non-terminal residue" evidence="1">
    <location>
        <position position="1"/>
    </location>
</feature>
<accession>A0A0F9GGQ8</accession>
<reference evidence="1" key="1">
    <citation type="journal article" date="2015" name="Nature">
        <title>Complex archaea that bridge the gap between prokaryotes and eukaryotes.</title>
        <authorList>
            <person name="Spang A."/>
            <person name="Saw J.H."/>
            <person name="Jorgensen S.L."/>
            <person name="Zaremba-Niedzwiedzka K."/>
            <person name="Martijn J."/>
            <person name="Lind A.E."/>
            <person name="van Eijk R."/>
            <person name="Schleper C."/>
            <person name="Guy L."/>
            <person name="Ettema T.J."/>
        </authorList>
    </citation>
    <scope>NUCLEOTIDE SEQUENCE</scope>
</reference>
<dbReference type="EMBL" id="LAZR01028519">
    <property type="protein sequence ID" value="KKL62347.1"/>
    <property type="molecule type" value="Genomic_DNA"/>
</dbReference>
<organism evidence="1">
    <name type="scientific">marine sediment metagenome</name>
    <dbReference type="NCBI Taxonomy" id="412755"/>
    <lineage>
        <taxon>unclassified sequences</taxon>
        <taxon>metagenomes</taxon>
        <taxon>ecological metagenomes</taxon>
    </lineage>
</organism>
<sequence length="51" mass="5899">GTGFRFPPGVENHLIFQFSSHGGVNDLLFGDFKEANTMQVWIEYEARYLYV</sequence>
<name>A0A0F9GGQ8_9ZZZZ</name>
<gene>
    <name evidence="1" type="ORF">LCGC14_2186120</name>
</gene>